<evidence type="ECO:0000313" key="3">
    <source>
        <dbReference type="Proteomes" id="UP001187192"/>
    </source>
</evidence>
<accession>A0AA88AS85</accession>
<dbReference type="EMBL" id="BTGU01000039">
    <property type="protein sequence ID" value="GMN51958.1"/>
    <property type="molecule type" value="Genomic_DNA"/>
</dbReference>
<gene>
    <name evidence="2" type="ORF">TIFTF001_021106</name>
</gene>
<keyword evidence="3" id="KW-1185">Reference proteome</keyword>
<reference evidence="2" key="1">
    <citation type="submission" date="2023-07" db="EMBL/GenBank/DDBJ databases">
        <title>draft genome sequence of fig (Ficus carica).</title>
        <authorList>
            <person name="Takahashi T."/>
            <person name="Nishimura K."/>
        </authorList>
    </citation>
    <scope>NUCLEOTIDE SEQUENCE</scope>
</reference>
<name>A0AA88AS85_FICCA</name>
<sequence>MKRWRGNPDAYEAASVDPKPVGKRVAPAHRCPRTQCPPEAERGGGDGKIAGDGSPFIFSKVAGGGSPFVFSEVGDDELLVCEKLRSPRPGFAALDLMIE</sequence>
<protein>
    <submittedName>
        <fullName evidence="2">Uncharacterized protein</fullName>
    </submittedName>
</protein>
<evidence type="ECO:0000313" key="2">
    <source>
        <dbReference type="EMBL" id="GMN51958.1"/>
    </source>
</evidence>
<comment type="caution">
    <text evidence="2">The sequence shown here is derived from an EMBL/GenBank/DDBJ whole genome shotgun (WGS) entry which is preliminary data.</text>
</comment>
<organism evidence="2 3">
    <name type="scientific">Ficus carica</name>
    <name type="common">Common fig</name>
    <dbReference type="NCBI Taxonomy" id="3494"/>
    <lineage>
        <taxon>Eukaryota</taxon>
        <taxon>Viridiplantae</taxon>
        <taxon>Streptophyta</taxon>
        <taxon>Embryophyta</taxon>
        <taxon>Tracheophyta</taxon>
        <taxon>Spermatophyta</taxon>
        <taxon>Magnoliopsida</taxon>
        <taxon>eudicotyledons</taxon>
        <taxon>Gunneridae</taxon>
        <taxon>Pentapetalae</taxon>
        <taxon>rosids</taxon>
        <taxon>fabids</taxon>
        <taxon>Rosales</taxon>
        <taxon>Moraceae</taxon>
        <taxon>Ficeae</taxon>
        <taxon>Ficus</taxon>
    </lineage>
</organism>
<dbReference type="Proteomes" id="UP001187192">
    <property type="component" value="Unassembled WGS sequence"/>
</dbReference>
<proteinExistence type="predicted"/>
<feature type="region of interest" description="Disordered" evidence="1">
    <location>
        <begin position="1"/>
        <end position="49"/>
    </location>
</feature>
<dbReference type="AlphaFoldDB" id="A0AA88AS85"/>
<evidence type="ECO:0000256" key="1">
    <source>
        <dbReference type="SAM" id="MobiDB-lite"/>
    </source>
</evidence>
<dbReference type="Gramene" id="FCD_00027845-RA">
    <property type="protein sequence ID" value="FCD_00027845-RA:cds"/>
    <property type="gene ID" value="FCD_00027845"/>
</dbReference>